<keyword evidence="2" id="KW-1185">Reference proteome</keyword>
<evidence type="ECO:0000313" key="1">
    <source>
        <dbReference type="EMBL" id="KAH7863737.1"/>
    </source>
</evidence>
<sequence length="813" mass="87662">MSPCLWQSLDLRAHKCEATTTSSLASRCENLEKLRFRGDEIADAIKNLRARGLREISGDLCRNITNATLFLIAARHGALEILELGPFCDRISSTAIKAIAICCPNLRKLRLSGIRDVDGDAINALAKRCLSLIEIGFVDCRNIDAVAVGNVVSLRFLSVAGTTRMNWDLVSQHWTKLPNLKGLDVSRTNVTRPVVRMLLSSSESLKVLCALRCPALEEGDRSSNDYYPGGKLMIAFFTDIFKELSSLLEEITTKESSVFSDWRNMKKKDKNGFDDFWISQGAALLLNLLQSSQEDVQERAATVLATFAIIVNENARVDGGRAEAVMRGGGIRLLLNLARSWREGLQLEATKAIANLSENANVAKAIAEGGGIHLLSNLARSMYSPVAEEAAKGLWNISVTKELKLAIAEAGAVKALVGLIIKWFTNGDRVLECAAGTLANIATDYKLGMELAKLGGVHALAMLARSCKSVQVQKQAARALANLASHVVGVGQEADAVQALVELTYSIHEGVRMEAASALWNLSFNDDRNPEAIAAAGGVKALVYLAQSSSNAPQDLKERAAGALWGLAFSEANRIAIGQGGGIAPLVALVRTAAHIVHEPAAGALWILALNPSNALRIVMEGGVPALIHVCSTSESKLASLMAALAMGYIFDGRMEELAKGTSSVIESTNFSIERTKIMALKKMKSFLRSFCDSQTFAAAAASSTLPPLRQVAESSHIKEAHYLRCSEAEIGRFVAMLRNPSSEIKACAIFALFQLTTSGGWHVLHHIALLRNAGAPQVLRTASAAATTPIEAKVYARIVLRNLEKHQRYTPF</sequence>
<protein>
    <submittedName>
        <fullName evidence="1">Uncharacterized protein</fullName>
    </submittedName>
</protein>
<organism evidence="1 2">
    <name type="scientific">Vaccinium darrowii</name>
    <dbReference type="NCBI Taxonomy" id="229202"/>
    <lineage>
        <taxon>Eukaryota</taxon>
        <taxon>Viridiplantae</taxon>
        <taxon>Streptophyta</taxon>
        <taxon>Embryophyta</taxon>
        <taxon>Tracheophyta</taxon>
        <taxon>Spermatophyta</taxon>
        <taxon>Magnoliopsida</taxon>
        <taxon>eudicotyledons</taxon>
        <taxon>Gunneridae</taxon>
        <taxon>Pentapetalae</taxon>
        <taxon>asterids</taxon>
        <taxon>Ericales</taxon>
        <taxon>Ericaceae</taxon>
        <taxon>Vaccinioideae</taxon>
        <taxon>Vaccinieae</taxon>
        <taxon>Vaccinium</taxon>
    </lineage>
</organism>
<gene>
    <name evidence="1" type="ORF">Vadar_021394</name>
</gene>
<dbReference type="EMBL" id="CM037162">
    <property type="protein sequence ID" value="KAH7863737.1"/>
    <property type="molecule type" value="Genomic_DNA"/>
</dbReference>
<accession>A0ACB7ZDS7</accession>
<comment type="caution">
    <text evidence="1">The sequence shown here is derived from an EMBL/GenBank/DDBJ whole genome shotgun (WGS) entry which is preliminary data.</text>
</comment>
<proteinExistence type="predicted"/>
<reference evidence="1 2" key="1">
    <citation type="journal article" date="2021" name="Hortic Res">
        <title>High-quality reference genome and annotation aids understanding of berry development for evergreen blueberry (Vaccinium darrowii).</title>
        <authorList>
            <person name="Yu J."/>
            <person name="Hulse-Kemp A.M."/>
            <person name="Babiker E."/>
            <person name="Staton M."/>
        </authorList>
    </citation>
    <scope>NUCLEOTIDE SEQUENCE [LARGE SCALE GENOMIC DNA]</scope>
    <source>
        <strain evidence="2">cv. NJ 8807/NJ 8810</strain>
        <tissue evidence="1">Young leaf</tissue>
    </source>
</reference>
<name>A0ACB7ZDS7_9ERIC</name>
<evidence type="ECO:0000313" key="2">
    <source>
        <dbReference type="Proteomes" id="UP000828048"/>
    </source>
</evidence>
<dbReference type="Proteomes" id="UP000828048">
    <property type="component" value="Chromosome 12"/>
</dbReference>